<keyword evidence="2" id="KW-1133">Transmembrane helix</keyword>
<feature type="transmembrane region" description="Helical" evidence="2">
    <location>
        <begin position="124"/>
        <end position="145"/>
    </location>
</feature>
<protein>
    <submittedName>
        <fullName evidence="3">ABC transporter permease</fullName>
    </submittedName>
</protein>
<name>A0A934K8E7_9BACT</name>
<feature type="transmembrane region" description="Helical" evidence="2">
    <location>
        <begin position="185"/>
        <end position="208"/>
    </location>
</feature>
<dbReference type="EMBL" id="JAEKNR010000142">
    <property type="protein sequence ID" value="MBJ7599147.1"/>
    <property type="molecule type" value="Genomic_DNA"/>
</dbReference>
<feature type="transmembrane region" description="Helical" evidence="2">
    <location>
        <begin position="73"/>
        <end position="94"/>
    </location>
</feature>
<proteinExistence type="predicted"/>
<reference evidence="3" key="1">
    <citation type="submission" date="2020-10" db="EMBL/GenBank/DDBJ databases">
        <title>Ca. Dormibacterota MAGs.</title>
        <authorList>
            <person name="Montgomery K."/>
        </authorList>
    </citation>
    <scope>NUCLEOTIDE SEQUENCE [LARGE SCALE GENOMIC DNA]</scope>
    <source>
        <strain evidence="3">SC8812_S17_10</strain>
    </source>
</reference>
<keyword evidence="4" id="KW-1185">Reference proteome</keyword>
<dbReference type="Pfam" id="PF12679">
    <property type="entry name" value="ABC2_membrane_2"/>
    <property type="match status" value="1"/>
</dbReference>
<sequence length="320" mass="34107">MSTWQRAVNLFDNPLIVKDAVSRMRSWRAPVVLTLYLGLLAAFGYSAFLVQAISQAGTHTGAAQIGAQVFSQLTFFQLTLVSLFAPALAAGAVSGERERQTFDVLLVSRVTALGIVWGKLVASVAFMLLLILGALPLFAAVFLFGGIDFEQFVVTQLLTVSTAVTIAAVSVFLSSAFRRTLPSTVAAYGCTFAGLVGTFLVGSMLSIVIAERQVGSDVHPLEFTNPIYALFMVLDSANGASMHLGRLLQLLFLGPGSPNTAGPNLEPWQGTLLLQLAMIVLALYAAVRLVGGYRAAQPRGRTPEDLESEGVQPLETEEVP</sequence>
<feature type="transmembrane region" description="Helical" evidence="2">
    <location>
        <begin position="272"/>
        <end position="291"/>
    </location>
</feature>
<feature type="region of interest" description="Disordered" evidence="1">
    <location>
        <begin position="297"/>
        <end position="320"/>
    </location>
</feature>
<dbReference type="PANTHER" id="PTHR43471:SF12">
    <property type="entry name" value="HYPOTHETICAL MEMBRANE PROTEIN, CONSERVED"/>
    <property type="match status" value="1"/>
</dbReference>
<gene>
    <name evidence="3" type="ORF">JF922_13850</name>
</gene>
<evidence type="ECO:0000313" key="3">
    <source>
        <dbReference type="EMBL" id="MBJ7599147.1"/>
    </source>
</evidence>
<dbReference type="RefSeq" id="WP_338202590.1">
    <property type="nucleotide sequence ID" value="NZ_JAEKNR010000142.1"/>
</dbReference>
<feature type="transmembrane region" description="Helical" evidence="2">
    <location>
        <begin position="152"/>
        <end position="173"/>
    </location>
</feature>
<accession>A0A934K8E7</accession>
<dbReference type="AlphaFoldDB" id="A0A934K8E7"/>
<dbReference type="Proteomes" id="UP000612893">
    <property type="component" value="Unassembled WGS sequence"/>
</dbReference>
<dbReference type="GO" id="GO:0005886">
    <property type="term" value="C:plasma membrane"/>
    <property type="evidence" value="ECO:0007669"/>
    <property type="project" value="UniProtKB-SubCell"/>
</dbReference>
<dbReference type="PANTHER" id="PTHR43471">
    <property type="entry name" value="ABC TRANSPORTER PERMEASE"/>
    <property type="match status" value="1"/>
</dbReference>
<evidence type="ECO:0000256" key="1">
    <source>
        <dbReference type="SAM" id="MobiDB-lite"/>
    </source>
</evidence>
<evidence type="ECO:0000313" key="4">
    <source>
        <dbReference type="Proteomes" id="UP000612893"/>
    </source>
</evidence>
<keyword evidence="2" id="KW-0812">Transmembrane</keyword>
<comment type="caution">
    <text evidence="3">The sequence shown here is derived from an EMBL/GenBank/DDBJ whole genome shotgun (WGS) entry which is preliminary data.</text>
</comment>
<organism evidence="3 4">
    <name type="scientific">Candidatus Nephthysia bennettiae</name>
    <dbReference type="NCBI Taxonomy" id="3127016"/>
    <lineage>
        <taxon>Bacteria</taxon>
        <taxon>Bacillati</taxon>
        <taxon>Candidatus Dormiibacterota</taxon>
        <taxon>Candidatus Dormibacteria</taxon>
        <taxon>Candidatus Dormibacterales</taxon>
        <taxon>Candidatus Dormibacteraceae</taxon>
        <taxon>Candidatus Nephthysia</taxon>
    </lineage>
</organism>
<evidence type="ECO:0000256" key="2">
    <source>
        <dbReference type="SAM" id="Phobius"/>
    </source>
</evidence>
<keyword evidence="2" id="KW-0472">Membrane</keyword>
<feature type="transmembrane region" description="Helical" evidence="2">
    <location>
        <begin position="31"/>
        <end position="53"/>
    </location>
</feature>